<dbReference type="AlphaFoldDB" id="A0A7I7MNH1"/>
<dbReference type="EMBL" id="AP022575">
    <property type="protein sequence ID" value="BBX73480.1"/>
    <property type="molecule type" value="Genomic_DNA"/>
</dbReference>
<sequence>MRTLVALLSAAAMIFLAVPAHAEPEGDDAAFLAALNRAGITYADPAQAIASAQALCALCARGETGLQLVSDLRTYNPGLSMDAAAQFAAIASAAYCPQHIEHHPK</sequence>
<dbReference type="KEGG" id="mshj:MSHI_13860"/>
<keyword evidence="2" id="KW-1185">Reference proteome</keyword>
<dbReference type="Pfam" id="PF05305">
    <property type="entry name" value="DUF732"/>
    <property type="match status" value="1"/>
</dbReference>
<organism evidence="1 2">
    <name type="scientific">Mycobacterium shinjukuense</name>
    <dbReference type="NCBI Taxonomy" id="398694"/>
    <lineage>
        <taxon>Bacteria</taxon>
        <taxon>Bacillati</taxon>
        <taxon>Actinomycetota</taxon>
        <taxon>Actinomycetes</taxon>
        <taxon>Mycobacteriales</taxon>
        <taxon>Mycobacteriaceae</taxon>
        <taxon>Mycobacterium</taxon>
    </lineage>
</organism>
<name>A0A7I7MNH1_9MYCO</name>
<dbReference type="RefSeq" id="WP_083051440.1">
    <property type="nucleotide sequence ID" value="NZ_AP022575.1"/>
</dbReference>
<evidence type="ECO:0000313" key="2">
    <source>
        <dbReference type="Proteomes" id="UP000467236"/>
    </source>
</evidence>
<evidence type="ECO:0000313" key="1">
    <source>
        <dbReference type="EMBL" id="BBX73480.1"/>
    </source>
</evidence>
<accession>A0A7I7MNH1</accession>
<gene>
    <name evidence="1" type="ORF">MSHI_13860</name>
</gene>
<reference evidence="1 2" key="1">
    <citation type="journal article" date="2019" name="Emerg. Microbes Infect.">
        <title>Comprehensive subspecies identification of 175 nontuberculous mycobacteria species based on 7547 genomic profiles.</title>
        <authorList>
            <person name="Matsumoto Y."/>
            <person name="Kinjo T."/>
            <person name="Motooka D."/>
            <person name="Nabeya D."/>
            <person name="Jung N."/>
            <person name="Uechi K."/>
            <person name="Horii T."/>
            <person name="Iida T."/>
            <person name="Fujita J."/>
            <person name="Nakamura S."/>
        </authorList>
    </citation>
    <scope>NUCLEOTIDE SEQUENCE [LARGE SCALE GENOMIC DNA]</scope>
    <source>
        <strain evidence="1 2">JCM 14233</strain>
    </source>
</reference>
<dbReference type="Proteomes" id="UP000467236">
    <property type="component" value="Chromosome"/>
</dbReference>
<protein>
    <submittedName>
        <fullName evidence="1">Uncharacterized protein</fullName>
    </submittedName>
</protein>
<proteinExistence type="predicted"/>
<dbReference type="OrthoDB" id="4762356at2"/>
<dbReference type="InterPro" id="IPR007969">
    <property type="entry name" value="DUF732"/>
</dbReference>